<dbReference type="SUPFAM" id="SSF46785">
    <property type="entry name" value="Winged helix' DNA-binding domain"/>
    <property type="match status" value="1"/>
</dbReference>
<protein>
    <submittedName>
        <fullName evidence="6">HTH-type transcriptional regulator CynR</fullName>
    </submittedName>
</protein>
<evidence type="ECO:0000256" key="4">
    <source>
        <dbReference type="ARBA" id="ARBA00023163"/>
    </source>
</evidence>
<keyword evidence="3" id="KW-0238">DNA-binding</keyword>
<dbReference type="PROSITE" id="PS50931">
    <property type="entry name" value="HTH_LYSR"/>
    <property type="match status" value="1"/>
</dbReference>
<dbReference type="FunFam" id="1.10.10.10:FF:000001">
    <property type="entry name" value="LysR family transcriptional regulator"/>
    <property type="match status" value="1"/>
</dbReference>
<name>A0A5E7A620_PSEFL</name>
<keyword evidence="4" id="KW-0804">Transcription</keyword>
<dbReference type="CDD" id="cd05466">
    <property type="entry name" value="PBP2_LTTR_substrate"/>
    <property type="match status" value="1"/>
</dbReference>
<dbReference type="GO" id="GO:0003700">
    <property type="term" value="F:DNA-binding transcription factor activity"/>
    <property type="evidence" value="ECO:0007669"/>
    <property type="project" value="InterPro"/>
</dbReference>
<dbReference type="Gene3D" id="3.40.190.10">
    <property type="entry name" value="Periplasmic binding protein-like II"/>
    <property type="match status" value="2"/>
</dbReference>
<dbReference type="Gene3D" id="1.10.10.10">
    <property type="entry name" value="Winged helix-like DNA-binding domain superfamily/Winged helix DNA-binding domain"/>
    <property type="match status" value="1"/>
</dbReference>
<dbReference type="AlphaFoldDB" id="A0A5E7A620"/>
<gene>
    <name evidence="6" type="primary">cynR_1</name>
    <name evidence="6" type="ORF">PS712_00411</name>
</gene>
<evidence type="ECO:0000256" key="2">
    <source>
        <dbReference type="ARBA" id="ARBA00023015"/>
    </source>
</evidence>
<dbReference type="InterPro" id="IPR050950">
    <property type="entry name" value="HTH-type_LysR_regulators"/>
</dbReference>
<sequence>MLEDDLVYFSTVASAGSLARAAERLGVSQPALTKSVQRLERRLGVKLLLRSSRGIELTDAGTAFLVRSRTISRELEVALQEARDVAGGQAGLLRIGATPAAANFALGSLLPRLIKERPAARINFVSGFSDALLDSVANGEVELALLPLPERMDPNLDMLHLLEDDYRVVVNDQHPLASLQSVSMGDLAGCQWAGSSKHEFARVQLERAFALEAIALPNLVLEANNLPALLLAVSRMPLVSMVNSHAVLPESLPANVVMLPIRSEHIRCPIGMVWRRGYMSSIALRAKELLQAAARA</sequence>
<dbReference type="EMBL" id="CABVIB010000002">
    <property type="protein sequence ID" value="VVN71043.1"/>
    <property type="molecule type" value="Genomic_DNA"/>
</dbReference>
<evidence type="ECO:0000256" key="3">
    <source>
        <dbReference type="ARBA" id="ARBA00023125"/>
    </source>
</evidence>
<comment type="similarity">
    <text evidence="1">Belongs to the LysR transcriptional regulatory family.</text>
</comment>
<dbReference type="Proteomes" id="UP000326018">
    <property type="component" value="Unassembled WGS sequence"/>
</dbReference>
<dbReference type="PANTHER" id="PTHR30419">
    <property type="entry name" value="HTH-TYPE TRANSCRIPTIONAL REGULATOR YBHD"/>
    <property type="match status" value="1"/>
</dbReference>
<dbReference type="GO" id="GO:0005829">
    <property type="term" value="C:cytosol"/>
    <property type="evidence" value="ECO:0007669"/>
    <property type="project" value="TreeGrafter"/>
</dbReference>
<accession>A0A5E7A620</accession>
<reference evidence="6 7" key="1">
    <citation type="submission" date="2019-09" db="EMBL/GenBank/DDBJ databases">
        <authorList>
            <person name="Chandra G."/>
            <person name="Truman W A."/>
        </authorList>
    </citation>
    <scope>NUCLEOTIDE SEQUENCE [LARGE SCALE GENOMIC DNA]</scope>
    <source>
        <strain evidence="6">PS712</strain>
    </source>
</reference>
<organism evidence="6 7">
    <name type="scientific">Pseudomonas fluorescens</name>
    <dbReference type="NCBI Taxonomy" id="294"/>
    <lineage>
        <taxon>Bacteria</taxon>
        <taxon>Pseudomonadati</taxon>
        <taxon>Pseudomonadota</taxon>
        <taxon>Gammaproteobacteria</taxon>
        <taxon>Pseudomonadales</taxon>
        <taxon>Pseudomonadaceae</taxon>
        <taxon>Pseudomonas</taxon>
    </lineage>
</organism>
<dbReference type="PRINTS" id="PR00039">
    <property type="entry name" value="HTHLYSR"/>
</dbReference>
<dbReference type="InterPro" id="IPR036390">
    <property type="entry name" value="WH_DNA-bd_sf"/>
</dbReference>
<dbReference type="InterPro" id="IPR036388">
    <property type="entry name" value="WH-like_DNA-bd_sf"/>
</dbReference>
<dbReference type="RefSeq" id="WP_191630431.1">
    <property type="nucleotide sequence ID" value="NZ_CABVIB010000002.1"/>
</dbReference>
<dbReference type="InterPro" id="IPR005119">
    <property type="entry name" value="LysR_subst-bd"/>
</dbReference>
<dbReference type="Pfam" id="PF03466">
    <property type="entry name" value="LysR_substrate"/>
    <property type="match status" value="1"/>
</dbReference>
<evidence type="ECO:0000313" key="6">
    <source>
        <dbReference type="EMBL" id="VVN71043.1"/>
    </source>
</evidence>
<feature type="domain" description="HTH lysR-type" evidence="5">
    <location>
        <begin position="1"/>
        <end position="58"/>
    </location>
</feature>
<proteinExistence type="inferred from homology"/>
<dbReference type="GO" id="GO:0003677">
    <property type="term" value="F:DNA binding"/>
    <property type="evidence" value="ECO:0007669"/>
    <property type="project" value="UniProtKB-KW"/>
</dbReference>
<evidence type="ECO:0000256" key="1">
    <source>
        <dbReference type="ARBA" id="ARBA00009437"/>
    </source>
</evidence>
<keyword evidence="2" id="KW-0805">Transcription regulation</keyword>
<dbReference type="PANTHER" id="PTHR30419:SF8">
    <property type="entry name" value="NITROGEN ASSIMILATION TRANSCRIPTIONAL ACTIVATOR-RELATED"/>
    <property type="match status" value="1"/>
</dbReference>
<dbReference type="SUPFAM" id="SSF53850">
    <property type="entry name" value="Periplasmic binding protein-like II"/>
    <property type="match status" value="1"/>
</dbReference>
<evidence type="ECO:0000259" key="5">
    <source>
        <dbReference type="PROSITE" id="PS50931"/>
    </source>
</evidence>
<dbReference type="Pfam" id="PF00126">
    <property type="entry name" value="HTH_1"/>
    <property type="match status" value="1"/>
</dbReference>
<dbReference type="InterPro" id="IPR000847">
    <property type="entry name" value="LysR_HTH_N"/>
</dbReference>
<evidence type="ECO:0000313" key="7">
    <source>
        <dbReference type="Proteomes" id="UP000326018"/>
    </source>
</evidence>